<evidence type="ECO:0000313" key="2">
    <source>
        <dbReference type="Proteomes" id="UP000499080"/>
    </source>
</evidence>
<dbReference type="AlphaFoldDB" id="A0A4Y2MIE9"/>
<gene>
    <name evidence="1" type="ORF">AVEN_233385_1</name>
</gene>
<protein>
    <submittedName>
        <fullName evidence="1">Uncharacterized protein</fullName>
    </submittedName>
</protein>
<keyword evidence="2" id="KW-1185">Reference proteome</keyword>
<dbReference type="EMBL" id="BGPR01007373">
    <property type="protein sequence ID" value="GBN26349.1"/>
    <property type="molecule type" value="Genomic_DNA"/>
</dbReference>
<organism evidence="1 2">
    <name type="scientific">Araneus ventricosus</name>
    <name type="common">Orbweaver spider</name>
    <name type="synonym">Epeira ventricosa</name>
    <dbReference type="NCBI Taxonomy" id="182803"/>
    <lineage>
        <taxon>Eukaryota</taxon>
        <taxon>Metazoa</taxon>
        <taxon>Ecdysozoa</taxon>
        <taxon>Arthropoda</taxon>
        <taxon>Chelicerata</taxon>
        <taxon>Arachnida</taxon>
        <taxon>Araneae</taxon>
        <taxon>Araneomorphae</taxon>
        <taxon>Entelegynae</taxon>
        <taxon>Araneoidea</taxon>
        <taxon>Araneidae</taxon>
        <taxon>Araneus</taxon>
    </lineage>
</organism>
<comment type="caution">
    <text evidence="1">The sequence shown here is derived from an EMBL/GenBank/DDBJ whole genome shotgun (WGS) entry which is preliminary data.</text>
</comment>
<accession>A0A4Y2MIE9</accession>
<sequence length="130" mass="14385">MAIIREVYDTHTDSDSAEFGSCDEEGAMFVPNTRQPQGQALSEKFNPFLMVPSTSMFEGGKNKEVVKLRQLPTRSVFKRAYSKIKVQPATTGVQPAATELEVVGSSIESPTKATYKREVAELGDIIERKK</sequence>
<proteinExistence type="predicted"/>
<evidence type="ECO:0000313" key="1">
    <source>
        <dbReference type="EMBL" id="GBN26349.1"/>
    </source>
</evidence>
<dbReference type="Proteomes" id="UP000499080">
    <property type="component" value="Unassembled WGS sequence"/>
</dbReference>
<name>A0A4Y2MIE9_ARAVE</name>
<reference evidence="1 2" key="1">
    <citation type="journal article" date="2019" name="Sci. Rep.">
        <title>Orb-weaving spider Araneus ventricosus genome elucidates the spidroin gene catalogue.</title>
        <authorList>
            <person name="Kono N."/>
            <person name="Nakamura H."/>
            <person name="Ohtoshi R."/>
            <person name="Moran D.A.P."/>
            <person name="Shinohara A."/>
            <person name="Yoshida Y."/>
            <person name="Fujiwara M."/>
            <person name="Mori M."/>
            <person name="Tomita M."/>
            <person name="Arakawa K."/>
        </authorList>
    </citation>
    <scope>NUCLEOTIDE SEQUENCE [LARGE SCALE GENOMIC DNA]</scope>
</reference>